<gene>
    <name evidence="1" type="ORF">L195_g034431</name>
</gene>
<sequence>MMVQRLGLTKLFGPGMLWPVIPPLLREGGVRCSVKPASRSVLQSKCQETSAFAQVP</sequence>
<dbReference type="Proteomes" id="UP000236291">
    <property type="component" value="Unassembled WGS sequence"/>
</dbReference>
<protein>
    <submittedName>
        <fullName evidence="1">Uncharacterized protein</fullName>
    </submittedName>
</protein>
<accession>A0A2K3LIV4</accession>
<dbReference type="AntiFam" id="ANF00039">
    <property type="entry name" value="Antisense to SRP RNA"/>
</dbReference>
<evidence type="ECO:0000313" key="2">
    <source>
        <dbReference type="Proteomes" id="UP000236291"/>
    </source>
</evidence>
<dbReference type="AlphaFoldDB" id="A0A2K3LIV4"/>
<proteinExistence type="predicted"/>
<reference evidence="1 2" key="1">
    <citation type="journal article" date="2014" name="Am. J. Bot.">
        <title>Genome assembly and annotation for red clover (Trifolium pratense; Fabaceae).</title>
        <authorList>
            <person name="Istvanek J."/>
            <person name="Jaros M."/>
            <person name="Krenek A."/>
            <person name="Repkova J."/>
        </authorList>
    </citation>
    <scope>NUCLEOTIDE SEQUENCE [LARGE SCALE GENOMIC DNA]</scope>
    <source>
        <strain evidence="2">cv. Tatra</strain>
        <tissue evidence="1">Young leaves</tissue>
    </source>
</reference>
<reference evidence="1 2" key="2">
    <citation type="journal article" date="2017" name="Front. Plant Sci.">
        <title>Gene Classification and Mining of Molecular Markers Useful in Red Clover (Trifolium pratense) Breeding.</title>
        <authorList>
            <person name="Istvanek J."/>
            <person name="Dluhosova J."/>
            <person name="Dluhos P."/>
            <person name="Patkova L."/>
            <person name="Nedelnik J."/>
            <person name="Repkova J."/>
        </authorList>
    </citation>
    <scope>NUCLEOTIDE SEQUENCE [LARGE SCALE GENOMIC DNA]</scope>
    <source>
        <strain evidence="2">cv. Tatra</strain>
        <tissue evidence="1">Young leaves</tissue>
    </source>
</reference>
<comment type="caution">
    <text evidence="1">The sequence shown here is derived from an EMBL/GenBank/DDBJ whole genome shotgun (WGS) entry which is preliminary data.</text>
</comment>
<evidence type="ECO:0000313" key="1">
    <source>
        <dbReference type="EMBL" id="PNX78453.1"/>
    </source>
</evidence>
<name>A0A2K3LIV4_TRIPR</name>
<organism evidence="1 2">
    <name type="scientific">Trifolium pratense</name>
    <name type="common">Red clover</name>
    <dbReference type="NCBI Taxonomy" id="57577"/>
    <lineage>
        <taxon>Eukaryota</taxon>
        <taxon>Viridiplantae</taxon>
        <taxon>Streptophyta</taxon>
        <taxon>Embryophyta</taxon>
        <taxon>Tracheophyta</taxon>
        <taxon>Spermatophyta</taxon>
        <taxon>Magnoliopsida</taxon>
        <taxon>eudicotyledons</taxon>
        <taxon>Gunneridae</taxon>
        <taxon>Pentapetalae</taxon>
        <taxon>rosids</taxon>
        <taxon>fabids</taxon>
        <taxon>Fabales</taxon>
        <taxon>Fabaceae</taxon>
        <taxon>Papilionoideae</taxon>
        <taxon>50 kb inversion clade</taxon>
        <taxon>NPAAA clade</taxon>
        <taxon>Hologalegina</taxon>
        <taxon>IRL clade</taxon>
        <taxon>Trifolieae</taxon>
        <taxon>Trifolium</taxon>
    </lineage>
</organism>
<dbReference type="EMBL" id="ASHM01034137">
    <property type="protein sequence ID" value="PNX78453.1"/>
    <property type="molecule type" value="Genomic_DNA"/>
</dbReference>